<gene>
    <name evidence="1" type="ORF">EV213_10138</name>
</gene>
<proteinExistence type="predicted"/>
<evidence type="ECO:0000313" key="1">
    <source>
        <dbReference type="EMBL" id="TDQ42610.1"/>
    </source>
</evidence>
<name>A0A4R6U7T7_9BACI</name>
<organism evidence="1 2">
    <name type="scientific">Aureibacillus halotolerans</name>
    <dbReference type="NCBI Taxonomy" id="1508390"/>
    <lineage>
        <taxon>Bacteria</taxon>
        <taxon>Bacillati</taxon>
        <taxon>Bacillota</taxon>
        <taxon>Bacilli</taxon>
        <taxon>Bacillales</taxon>
        <taxon>Bacillaceae</taxon>
        <taxon>Aureibacillus</taxon>
    </lineage>
</organism>
<dbReference type="Proteomes" id="UP000295632">
    <property type="component" value="Unassembled WGS sequence"/>
</dbReference>
<dbReference type="EMBL" id="SNYJ01000001">
    <property type="protein sequence ID" value="TDQ42610.1"/>
    <property type="molecule type" value="Genomic_DNA"/>
</dbReference>
<sequence>MLPNFRSKQGVFSQSYRAYVKKRNAGKDEKAVTDASEQVLRHALEE</sequence>
<reference evidence="1 2" key="1">
    <citation type="submission" date="2019-03" db="EMBL/GenBank/DDBJ databases">
        <title>Genomic Encyclopedia of Type Strains, Phase IV (KMG-IV): sequencing the most valuable type-strain genomes for metagenomic binning, comparative biology and taxonomic classification.</title>
        <authorList>
            <person name="Goeker M."/>
        </authorList>
    </citation>
    <scope>NUCLEOTIDE SEQUENCE [LARGE SCALE GENOMIC DNA]</scope>
    <source>
        <strain evidence="1 2">DSM 28697</strain>
    </source>
</reference>
<keyword evidence="2" id="KW-1185">Reference proteome</keyword>
<protein>
    <submittedName>
        <fullName evidence="1">Uncharacterized protein</fullName>
    </submittedName>
</protein>
<accession>A0A4R6U7T7</accession>
<evidence type="ECO:0000313" key="2">
    <source>
        <dbReference type="Proteomes" id="UP000295632"/>
    </source>
</evidence>
<comment type="caution">
    <text evidence="1">The sequence shown here is derived from an EMBL/GenBank/DDBJ whole genome shotgun (WGS) entry which is preliminary data.</text>
</comment>
<dbReference type="AlphaFoldDB" id="A0A4R6U7T7"/>